<keyword evidence="3" id="KW-1185">Reference proteome</keyword>
<dbReference type="SUPFAM" id="SSF160113">
    <property type="entry name" value="YegP-like"/>
    <property type="match status" value="2"/>
</dbReference>
<dbReference type="Pfam" id="PF07411">
    <property type="entry name" value="DUF1508"/>
    <property type="match status" value="2"/>
</dbReference>
<dbReference type="Proteomes" id="UP000245212">
    <property type="component" value="Unassembled WGS sequence"/>
</dbReference>
<sequence length="109" mass="11567">MAGYFVLKSSGDHFMFNLKAGNHETILTSQRYKSKAAAQGGIASVQKNAADDARYDRLVAKDGSPYFTLKAANGEVIGQSEMYSGTAARDKGIASVKANGATTDIRDEA</sequence>
<dbReference type="InterPro" id="IPR010879">
    <property type="entry name" value="DUF1508"/>
</dbReference>
<evidence type="ECO:0000313" key="2">
    <source>
        <dbReference type="EMBL" id="PWF22767.1"/>
    </source>
</evidence>
<dbReference type="RefSeq" id="WP_109062291.1">
    <property type="nucleotide sequence ID" value="NZ_QETA01000004.1"/>
</dbReference>
<dbReference type="Gene3D" id="2.30.29.80">
    <property type="match status" value="1"/>
</dbReference>
<name>A0A2V1JWQ8_9BURK</name>
<evidence type="ECO:0000313" key="3">
    <source>
        <dbReference type="Proteomes" id="UP000245212"/>
    </source>
</evidence>
<protein>
    <recommendedName>
        <fullName evidence="1">DUF1508 domain-containing protein</fullName>
    </recommendedName>
</protein>
<comment type="caution">
    <text evidence="2">The sequence shown here is derived from an EMBL/GenBank/DDBJ whole genome shotgun (WGS) entry which is preliminary data.</text>
</comment>
<evidence type="ECO:0000259" key="1">
    <source>
        <dbReference type="Pfam" id="PF07411"/>
    </source>
</evidence>
<dbReference type="PANTHER" id="PTHR40606">
    <property type="match status" value="1"/>
</dbReference>
<feature type="domain" description="DUF1508" evidence="1">
    <location>
        <begin position="10"/>
        <end position="56"/>
    </location>
</feature>
<feature type="domain" description="DUF1508" evidence="1">
    <location>
        <begin position="60"/>
        <end position="107"/>
    </location>
</feature>
<organism evidence="2 3">
    <name type="scientific">Corticimicrobacter populi</name>
    <dbReference type="NCBI Taxonomy" id="2175229"/>
    <lineage>
        <taxon>Bacteria</taxon>
        <taxon>Pseudomonadati</taxon>
        <taxon>Pseudomonadota</taxon>
        <taxon>Betaproteobacteria</taxon>
        <taxon>Burkholderiales</taxon>
        <taxon>Alcaligenaceae</taxon>
        <taxon>Corticimicrobacter</taxon>
    </lineage>
</organism>
<dbReference type="InterPro" id="IPR051141">
    <property type="entry name" value="UPF0339_domain"/>
</dbReference>
<reference evidence="3" key="1">
    <citation type="submission" date="2018-05" db="EMBL/GenBank/DDBJ databases">
        <authorList>
            <person name="Li Y."/>
        </authorList>
    </citation>
    <scope>NUCLEOTIDE SEQUENCE [LARGE SCALE GENOMIC DNA]</scope>
    <source>
        <strain evidence="3">3d-2-2</strain>
    </source>
</reference>
<dbReference type="PANTHER" id="PTHR40606:SF1">
    <property type="entry name" value="UPF0339 PROTEIN YEGP"/>
    <property type="match status" value="1"/>
</dbReference>
<gene>
    <name evidence="2" type="ORF">DD235_11145</name>
</gene>
<dbReference type="AlphaFoldDB" id="A0A2V1JWQ8"/>
<accession>A0A2V1JWQ8</accession>
<dbReference type="EMBL" id="QETA01000004">
    <property type="protein sequence ID" value="PWF22767.1"/>
    <property type="molecule type" value="Genomic_DNA"/>
</dbReference>
<dbReference type="InterPro" id="IPR036913">
    <property type="entry name" value="YegP-like_sf"/>
</dbReference>
<proteinExistence type="predicted"/>